<protein>
    <recommendedName>
        <fullName evidence="3">RNA polymerase sigma-70 region 4 domain-containing protein</fullName>
    </recommendedName>
</protein>
<evidence type="ECO:0000313" key="1">
    <source>
        <dbReference type="EMBL" id="QMW91896.1"/>
    </source>
</evidence>
<dbReference type="EMBL" id="CP040626">
    <property type="protein sequence ID" value="QMW91896.1"/>
    <property type="molecule type" value="Genomic_DNA"/>
</dbReference>
<accession>A0AAP9RHV1</accession>
<dbReference type="SUPFAM" id="SSF88659">
    <property type="entry name" value="Sigma3 and sigma4 domains of RNA polymerase sigma factors"/>
    <property type="match status" value="1"/>
</dbReference>
<gene>
    <name evidence="1" type="ORF">FF104_13210</name>
</gene>
<evidence type="ECO:0008006" key="3">
    <source>
        <dbReference type="Google" id="ProtNLM"/>
    </source>
</evidence>
<dbReference type="InterPro" id="IPR013324">
    <property type="entry name" value="RNA_pol_sigma_r3/r4-like"/>
</dbReference>
<evidence type="ECO:0000313" key="2">
    <source>
        <dbReference type="Proteomes" id="UP000515243"/>
    </source>
</evidence>
<proteinExistence type="predicted"/>
<dbReference type="AlphaFoldDB" id="A0AAP9RHV1"/>
<dbReference type="Gene3D" id="1.10.10.10">
    <property type="entry name" value="Winged helix-like DNA-binding domain superfamily/Winged helix DNA-binding domain"/>
    <property type="match status" value="1"/>
</dbReference>
<dbReference type="Proteomes" id="UP000515243">
    <property type="component" value="Chromosome 1"/>
</dbReference>
<organism evidence="1 2">
    <name type="scientific">Clostridium butyricum</name>
    <dbReference type="NCBI Taxonomy" id="1492"/>
    <lineage>
        <taxon>Bacteria</taxon>
        <taxon>Bacillati</taxon>
        <taxon>Bacillota</taxon>
        <taxon>Clostridia</taxon>
        <taxon>Eubacteriales</taxon>
        <taxon>Clostridiaceae</taxon>
        <taxon>Clostridium</taxon>
    </lineage>
</organism>
<dbReference type="GeneID" id="92945141"/>
<name>A0AAP9RHV1_CLOBU</name>
<sequence>MFLYKKEIINRTKELLKNAPNLKEKSQKNKLTLLEHYEINSLIRALNALQLEDQKLIAYKYFENKTKKQIAEIMFISVKIVGRKIDEIILKIGHIIYGIEKEVWNLIE</sequence>
<reference evidence="1 2" key="1">
    <citation type="submission" date="2019-05" db="EMBL/GenBank/DDBJ databases">
        <authorList>
            <person name="Schori C."/>
            <person name="Ahrens C."/>
        </authorList>
    </citation>
    <scope>NUCLEOTIDE SEQUENCE [LARGE SCALE GENOMIC DNA]</scope>
    <source>
        <strain evidence="1 2">DSM 10702</strain>
    </source>
</reference>
<dbReference type="RefSeq" id="WP_035761627.1">
    <property type="nucleotide sequence ID" value="NZ_AP019716.1"/>
</dbReference>
<dbReference type="InterPro" id="IPR036388">
    <property type="entry name" value="WH-like_DNA-bd_sf"/>
</dbReference>